<dbReference type="EMBL" id="CAEMXZ010000006">
    <property type="protein sequence ID" value="CAB4322520.1"/>
    <property type="molecule type" value="Genomic_DNA"/>
</dbReference>
<gene>
    <name evidence="2" type="ORF">UFOPK1392_00255</name>
    <name evidence="3" type="ORF">UFOPK3733_01519</name>
</gene>
<dbReference type="EMBL" id="CAFBNC010000085">
    <property type="protein sequence ID" value="CAB4944897.1"/>
    <property type="molecule type" value="Genomic_DNA"/>
</dbReference>
<evidence type="ECO:0000313" key="3">
    <source>
        <dbReference type="EMBL" id="CAB4944897.1"/>
    </source>
</evidence>
<sequence>MKVLVTGGSSLLGATVANLLVTRGDEVTCFQRKHSGTHATDHLGDITDASSLLAAASGHEAVIHLAALVVPKAPWSRMQAVNIEGTRNARSAAEQCGRFVHISSPSVAFHDVASVGEGANAPLYAGRDGYTRSKAIAEQEVLTGPRVPTVVIRPHLVWGPGDTQLIGRIVDRARSHRLALPDHGRALVDTTYVDDAASAIVAALDVCHPGADAVNHAWVVTGSEPRPLRDLVDSILHAAGVTERPRSVPAPLAAAAGRVLERLWPGAEPPLTHFAARQLSVAHWFDQRETQRVLRWSPTVGLDEGFRRLADWFAASS</sequence>
<dbReference type="InterPro" id="IPR001509">
    <property type="entry name" value="Epimerase_deHydtase"/>
</dbReference>
<dbReference type="Pfam" id="PF01370">
    <property type="entry name" value="Epimerase"/>
    <property type="match status" value="1"/>
</dbReference>
<dbReference type="InterPro" id="IPR051783">
    <property type="entry name" value="NAD(P)-dependent_oxidoreduct"/>
</dbReference>
<dbReference type="PANTHER" id="PTHR48079">
    <property type="entry name" value="PROTEIN YEEZ"/>
    <property type="match status" value="1"/>
</dbReference>
<organism evidence="3">
    <name type="scientific">freshwater metagenome</name>
    <dbReference type="NCBI Taxonomy" id="449393"/>
    <lineage>
        <taxon>unclassified sequences</taxon>
        <taxon>metagenomes</taxon>
        <taxon>ecological metagenomes</taxon>
    </lineage>
</organism>
<dbReference type="Gene3D" id="3.40.50.720">
    <property type="entry name" value="NAD(P)-binding Rossmann-like Domain"/>
    <property type="match status" value="1"/>
</dbReference>
<dbReference type="InterPro" id="IPR036291">
    <property type="entry name" value="NAD(P)-bd_dom_sf"/>
</dbReference>
<accession>A0A6J7JPV9</accession>
<dbReference type="GO" id="GO:0005737">
    <property type="term" value="C:cytoplasm"/>
    <property type="evidence" value="ECO:0007669"/>
    <property type="project" value="TreeGrafter"/>
</dbReference>
<dbReference type="AlphaFoldDB" id="A0A6J7JPV9"/>
<evidence type="ECO:0000259" key="1">
    <source>
        <dbReference type="Pfam" id="PF01370"/>
    </source>
</evidence>
<reference evidence="3" key="1">
    <citation type="submission" date="2020-05" db="EMBL/GenBank/DDBJ databases">
        <authorList>
            <person name="Chiriac C."/>
            <person name="Salcher M."/>
            <person name="Ghai R."/>
            <person name="Kavagutti S V."/>
        </authorList>
    </citation>
    <scope>NUCLEOTIDE SEQUENCE</scope>
</reference>
<protein>
    <submittedName>
        <fullName evidence="3">Unannotated protein</fullName>
    </submittedName>
</protein>
<proteinExistence type="predicted"/>
<dbReference type="PANTHER" id="PTHR48079:SF6">
    <property type="entry name" value="NAD(P)-BINDING DOMAIN-CONTAINING PROTEIN-RELATED"/>
    <property type="match status" value="1"/>
</dbReference>
<evidence type="ECO:0000313" key="2">
    <source>
        <dbReference type="EMBL" id="CAB4322520.1"/>
    </source>
</evidence>
<name>A0A6J7JPV9_9ZZZZ</name>
<dbReference type="SUPFAM" id="SSF51735">
    <property type="entry name" value="NAD(P)-binding Rossmann-fold domains"/>
    <property type="match status" value="1"/>
</dbReference>
<feature type="domain" description="NAD-dependent epimerase/dehydratase" evidence="1">
    <location>
        <begin position="3"/>
        <end position="207"/>
    </location>
</feature>
<dbReference type="GO" id="GO:0004029">
    <property type="term" value="F:aldehyde dehydrogenase (NAD+) activity"/>
    <property type="evidence" value="ECO:0007669"/>
    <property type="project" value="TreeGrafter"/>
</dbReference>